<comment type="caution">
    <text evidence="1">The sequence shown here is derived from an EMBL/GenBank/DDBJ whole genome shotgun (WGS) entry which is preliminary data.</text>
</comment>
<dbReference type="PANTHER" id="PTHR47501:SF6">
    <property type="match status" value="1"/>
</dbReference>
<reference evidence="1" key="1">
    <citation type="submission" date="2020-10" db="EMBL/GenBank/DDBJ databases">
        <title>Chromosome-scale genome assembly of the Allis shad, Alosa alosa.</title>
        <authorList>
            <person name="Margot Z."/>
            <person name="Christophe K."/>
            <person name="Cabau C."/>
            <person name="Louis A."/>
            <person name="Berthelot C."/>
            <person name="Parey E."/>
            <person name="Roest Crollius H."/>
            <person name="Montfort J."/>
            <person name="Robinson-Rechavi M."/>
            <person name="Bucao C."/>
            <person name="Bouchez O."/>
            <person name="Gislard M."/>
            <person name="Lluch J."/>
            <person name="Milhes M."/>
            <person name="Lampietro C."/>
            <person name="Lopez Roques C."/>
            <person name="Donnadieu C."/>
            <person name="Braasch I."/>
            <person name="Desvignes T."/>
            <person name="Postlethwait J."/>
            <person name="Bobe J."/>
            <person name="Guiguen Y."/>
        </authorList>
    </citation>
    <scope>NUCLEOTIDE SEQUENCE</scope>
    <source>
        <strain evidence="1">M-15738</strain>
        <tissue evidence="1">Blood</tissue>
    </source>
</reference>
<dbReference type="EMBL" id="JADWDJ010000016">
    <property type="protein sequence ID" value="KAG5268786.1"/>
    <property type="molecule type" value="Genomic_DNA"/>
</dbReference>
<dbReference type="AlphaFoldDB" id="A0AAV6G4H9"/>
<accession>A0AAV6G4H9</accession>
<dbReference type="Proteomes" id="UP000823561">
    <property type="component" value="Chromosome 16"/>
</dbReference>
<evidence type="ECO:0008006" key="3">
    <source>
        <dbReference type="Google" id="ProtNLM"/>
    </source>
</evidence>
<organism evidence="1 2">
    <name type="scientific">Alosa alosa</name>
    <name type="common">allis shad</name>
    <dbReference type="NCBI Taxonomy" id="278164"/>
    <lineage>
        <taxon>Eukaryota</taxon>
        <taxon>Metazoa</taxon>
        <taxon>Chordata</taxon>
        <taxon>Craniata</taxon>
        <taxon>Vertebrata</taxon>
        <taxon>Euteleostomi</taxon>
        <taxon>Actinopterygii</taxon>
        <taxon>Neopterygii</taxon>
        <taxon>Teleostei</taxon>
        <taxon>Clupei</taxon>
        <taxon>Clupeiformes</taxon>
        <taxon>Clupeoidei</taxon>
        <taxon>Clupeidae</taxon>
        <taxon>Alosa</taxon>
    </lineage>
</organism>
<keyword evidence="2" id="KW-1185">Reference proteome</keyword>
<evidence type="ECO:0000313" key="1">
    <source>
        <dbReference type="EMBL" id="KAG5268786.1"/>
    </source>
</evidence>
<dbReference type="SUPFAM" id="SSF53098">
    <property type="entry name" value="Ribonuclease H-like"/>
    <property type="match status" value="1"/>
</dbReference>
<dbReference type="PANTHER" id="PTHR47501">
    <property type="entry name" value="TRANSPOSASE-RELATED"/>
    <property type="match status" value="1"/>
</dbReference>
<evidence type="ECO:0000313" key="2">
    <source>
        <dbReference type="Proteomes" id="UP000823561"/>
    </source>
</evidence>
<proteinExistence type="predicted"/>
<protein>
    <recommendedName>
        <fullName evidence="3">BED-type domain-containing protein</fullName>
    </recommendedName>
</protein>
<gene>
    <name evidence="1" type="ORF">AALO_G00216440</name>
</gene>
<name>A0AAV6G4H9_9TELE</name>
<dbReference type="InterPro" id="IPR012337">
    <property type="entry name" value="RNaseH-like_sf"/>
</dbReference>
<sequence length="631" mass="71763">MEPCQRNVFNAWQYRHLFTFQNMRGKNVVVMCNLCSPKVNLLSTSRYSTSNLKKHLERRHMGVFQLFKTKKPRAGKQEKSEPGPSSFDQIMQWEPPAMQVKIETPEQFEQEVTHDESQAVVDSLIFNFIMEGLQPPSLLEQPGFKKLIEGVSGGMMVMTKETLVDRLQREQIQMREELKAKLNDVLSVCTTVDIWTARKKSYLTMMCHWVDSTDLQRKSAALACTRIRGTLTYDTIAAKIHEVHVAYSLEKKVQALVTASGSSFVQAFHEFLGVEDQEDEGEVSEFFDLNALLSTPPQEGAVLFLPPHQQCIAHVLSLVATEDLVKALTQHTTCSVYSSAMAKCSALWSKVHQPSEATEDEKPVKVTSRITRWNFEYEAIEDLMSLNDVQLEELCYRKNVAKLLLNEICFLKEYVEVLKPLAISLNIFQGEDRCFFGLAIPTLLTLKQRLREKKTKTCIFPDIIDSLLAGIDRRFAPIFSNQNAKLAAATMPQFRLWWLSEPERGDLKTALMGEAVHIDPDAEDESDSDDMKLEDEFFNFGPRDSSNQRGPKLEVQRYLESTTKTLQCLQDYPSISKLFLKFNTILTSSAPVDRLFSHGGVCTPQQSCVSDEHLEQLLLLRYNGLPICTTV</sequence>